<dbReference type="AlphaFoldDB" id="G0PM60"/>
<accession>G0PM60</accession>
<protein>
    <submittedName>
        <fullName evidence="2">Uncharacterized protein</fullName>
    </submittedName>
</protein>
<name>G0PM60_CAEBE</name>
<gene>
    <name evidence="2" type="ORF">CAEBREN_08479</name>
</gene>
<keyword evidence="1" id="KW-0732">Signal</keyword>
<proteinExistence type="predicted"/>
<dbReference type="Proteomes" id="UP000008068">
    <property type="component" value="Unassembled WGS sequence"/>
</dbReference>
<evidence type="ECO:0000256" key="1">
    <source>
        <dbReference type="SAM" id="SignalP"/>
    </source>
</evidence>
<organism evidence="3">
    <name type="scientific">Caenorhabditis brenneri</name>
    <name type="common">Nematode worm</name>
    <dbReference type="NCBI Taxonomy" id="135651"/>
    <lineage>
        <taxon>Eukaryota</taxon>
        <taxon>Metazoa</taxon>
        <taxon>Ecdysozoa</taxon>
        <taxon>Nematoda</taxon>
        <taxon>Chromadorea</taxon>
        <taxon>Rhabditida</taxon>
        <taxon>Rhabditina</taxon>
        <taxon>Rhabditomorpha</taxon>
        <taxon>Rhabditoidea</taxon>
        <taxon>Rhabditidae</taxon>
        <taxon>Peloderinae</taxon>
        <taxon>Caenorhabditis</taxon>
    </lineage>
</organism>
<feature type="signal peptide" evidence="1">
    <location>
        <begin position="1"/>
        <end position="21"/>
    </location>
</feature>
<dbReference type="OrthoDB" id="5848454at2759"/>
<dbReference type="FunCoup" id="G0PM60">
    <property type="interactions" value="52"/>
</dbReference>
<reference evidence="3" key="1">
    <citation type="submission" date="2011-07" db="EMBL/GenBank/DDBJ databases">
        <authorList>
            <consortium name="Caenorhabditis brenneri Sequencing and Analysis Consortium"/>
            <person name="Wilson R.K."/>
        </authorList>
    </citation>
    <scope>NUCLEOTIDE SEQUENCE [LARGE SCALE GENOMIC DNA]</scope>
    <source>
        <strain evidence="3">PB2801</strain>
    </source>
</reference>
<dbReference type="HOGENOM" id="CLU_2111044_0_0_1"/>
<dbReference type="STRING" id="135651.G0PM60"/>
<sequence length="115" mass="13050">MRSKLSVIAFLIYSFVLFVSCYNVPPTGIPAASEVDTMIRQCFQTACKEWMTECHWYCDSIKGAIKSVRYDVRNCFNNPDIRLVPIGSAVNHLLNNSSDLDLVLTRKKELQSIIS</sequence>
<dbReference type="EMBL" id="GL381284">
    <property type="protein sequence ID" value="EGT36685.1"/>
    <property type="molecule type" value="Genomic_DNA"/>
</dbReference>
<dbReference type="SUPFAM" id="SSF81301">
    <property type="entry name" value="Nucleotidyltransferase"/>
    <property type="match status" value="1"/>
</dbReference>
<evidence type="ECO:0000313" key="3">
    <source>
        <dbReference type="Proteomes" id="UP000008068"/>
    </source>
</evidence>
<dbReference type="Gene3D" id="3.30.460.10">
    <property type="entry name" value="Beta Polymerase, domain 2"/>
    <property type="match status" value="1"/>
</dbReference>
<dbReference type="eggNOG" id="KOG2277">
    <property type="taxonomic scope" value="Eukaryota"/>
</dbReference>
<evidence type="ECO:0000313" key="2">
    <source>
        <dbReference type="EMBL" id="EGT36685.1"/>
    </source>
</evidence>
<dbReference type="PROSITE" id="PS51257">
    <property type="entry name" value="PROKAR_LIPOPROTEIN"/>
    <property type="match status" value="1"/>
</dbReference>
<dbReference type="InterPro" id="IPR043519">
    <property type="entry name" value="NT_sf"/>
</dbReference>
<feature type="chain" id="PRO_5003407083" evidence="1">
    <location>
        <begin position="22"/>
        <end position="115"/>
    </location>
</feature>
<keyword evidence="3" id="KW-1185">Reference proteome</keyword>
<dbReference type="InParanoid" id="G0PM60"/>